<dbReference type="EMBL" id="MU167244">
    <property type="protein sequence ID" value="KAG0147773.1"/>
    <property type="molecule type" value="Genomic_DNA"/>
</dbReference>
<gene>
    <name evidence="1" type="ORF">CROQUDRAFT_13383</name>
</gene>
<evidence type="ECO:0000313" key="2">
    <source>
        <dbReference type="Proteomes" id="UP000886653"/>
    </source>
</evidence>
<name>A0A9P6TEI2_9BASI</name>
<dbReference type="Proteomes" id="UP000886653">
    <property type="component" value="Unassembled WGS sequence"/>
</dbReference>
<accession>A0A9P6TEI2</accession>
<keyword evidence="2" id="KW-1185">Reference proteome</keyword>
<evidence type="ECO:0000313" key="1">
    <source>
        <dbReference type="EMBL" id="KAG0147773.1"/>
    </source>
</evidence>
<feature type="non-terminal residue" evidence="1">
    <location>
        <position position="73"/>
    </location>
</feature>
<comment type="caution">
    <text evidence="1">The sequence shown here is derived from an EMBL/GenBank/DDBJ whole genome shotgun (WGS) entry which is preliminary data.</text>
</comment>
<dbReference type="AlphaFoldDB" id="A0A9P6TEI2"/>
<organism evidence="1 2">
    <name type="scientific">Cronartium quercuum f. sp. fusiforme G11</name>
    <dbReference type="NCBI Taxonomy" id="708437"/>
    <lineage>
        <taxon>Eukaryota</taxon>
        <taxon>Fungi</taxon>
        <taxon>Dikarya</taxon>
        <taxon>Basidiomycota</taxon>
        <taxon>Pucciniomycotina</taxon>
        <taxon>Pucciniomycetes</taxon>
        <taxon>Pucciniales</taxon>
        <taxon>Coleosporiaceae</taxon>
        <taxon>Cronartium</taxon>
    </lineage>
</organism>
<proteinExistence type="predicted"/>
<sequence>MQGIKSKNQSESKMGLVLCTCSECIKVEFTGPSGQFSKGLLVHPRTCSKHRTRMSAEAKGTSDLKALTEDFRA</sequence>
<protein>
    <submittedName>
        <fullName evidence="1">Uncharacterized protein</fullName>
    </submittedName>
</protein>
<reference evidence="1" key="1">
    <citation type="submission" date="2013-11" db="EMBL/GenBank/DDBJ databases">
        <title>Genome sequence of the fusiform rust pathogen reveals effectors for host alternation and coevolution with pine.</title>
        <authorList>
            <consortium name="DOE Joint Genome Institute"/>
            <person name="Smith K."/>
            <person name="Pendleton A."/>
            <person name="Kubisiak T."/>
            <person name="Anderson C."/>
            <person name="Salamov A."/>
            <person name="Aerts A."/>
            <person name="Riley R."/>
            <person name="Clum A."/>
            <person name="Lindquist E."/>
            <person name="Ence D."/>
            <person name="Campbell M."/>
            <person name="Kronenberg Z."/>
            <person name="Feau N."/>
            <person name="Dhillon B."/>
            <person name="Hamelin R."/>
            <person name="Burleigh J."/>
            <person name="Smith J."/>
            <person name="Yandell M."/>
            <person name="Nelson C."/>
            <person name="Grigoriev I."/>
            <person name="Davis J."/>
        </authorList>
    </citation>
    <scope>NUCLEOTIDE SEQUENCE</scope>
    <source>
        <strain evidence="1">G11</strain>
    </source>
</reference>